<dbReference type="Gene3D" id="3.30.2310.20">
    <property type="entry name" value="RelE-like"/>
    <property type="match status" value="1"/>
</dbReference>
<dbReference type="Pfam" id="PF05016">
    <property type="entry name" value="ParE_toxin"/>
    <property type="match status" value="1"/>
</dbReference>
<name>A0ABU7LLF7_9PROT</name>
<comment type="caution">
    <text evidence="2">The sequence shown here is derived from an EMBL/GenBank/DDBJ whole genome shotgun (WGS) entry which is preliminary data.</text>
</comment>
<dbReference type="Proteomes" id="UP001354971">
    <property type="component" value="Unassembled WGS sequence"/>
</dbReference>
<keyword evidence="3" id="KW-1185">Reference proteome</keyword>
<evidence type="ECO:0000313" key="2">
    <source>
        <dbReference type="EMBL" id="MEE2524764.1"/>
    </source>
</evidence>
<proteinExistence type="predicted"/>
<accession>A0ABU7LLF7</accession>
<evidence type="ECO:0000256" key="1">
    <source>
        <dbReference type="ARBA" id="ARBA00022649"/>
    </source>
</evidence>
<dbReference type="InterPro" id="IPR007712">
    <property type="entry name" value="RelE/ParE_toxin"/>
</dbReference>
<sequence length="95" mass="11238">MKAFRFSELTLDDVRQIAEYTRQNWGVRQTAVYIDHLIETCDQLAWFPGMGIRVVFRGIDCRYFLSGEHKIIYRRVDDDLIEIARIVHTRTDGSE</sequence>
<keyword evidence="1" id="KW-1277">Toxin-antitoxin system</keyword>
<dbReference type="RefSeq" id="WP_330197432.1">
    <property type="nucleotide sequence ID" value="NZ_JAZDRP010000001.1"/>
</dbReference>
<protein>
    <submittedName>
        <fullName evidence="2">Type II toxin-antitoxin system RelE/ParE family toxin</fullName>
    </submittedName>
</protein>
<reference evidence="2 3" key="1">
    <citation type="submission" date="2024-01" db="EMBL/GenBank/DDBJ databases">
        <title>Hyphobacterium bacterium isolated from marine sediment.</title>
        <authorList>
            <person name="Zhao S."/>
        </authorList>
    </citation>
    <scope>NUCLEOTIDE SEQUENCE [LARGE SCALE GENOMIC DNA]</scope>
    <source>
        <strain evidence="3">HN65</strain>
    </source>
</reference>
<organism evidence="2 3">
    <name type="scientific">Hyphobacterium lacteum</name>
    <dbReference type="NCBI Taxonomy" id="3116575"/>
    <lineage>
        <taxon>Bacteria</taxon>
        <taxon>Pseudomonadati</taxon>
        <taxon>Pseudomonadota</taxon>
        <taxon>Alphaproteobacteria</taxon>
        <taxon>Maricaulales</taxon>
        <taxon>Maricaulaceae</taxon>
        <taxon>Hyphobacterium</taxon>
    </lineage>
</organism>
<dbReference type="InterPro" id="IPR035093">
    <property type="entry name" value="RelE/ParE_toxin_dom_sf"/>
</dbReference>
<evidence type="ECO:0000313" key="3">
    <source>
        <dbReference type="Proteomes" id="UP001354971"/>
    </source>
</evidence>
<dbReference type="EMBL" id="JAZDRP010000001">
    <property type="protein sequence ID" value="MEE2524764.1"/>
    <property type="molecule type" value="Genomic_DNA"/>
</dbReference>
<gene>
    <name evidence="2" type="ORF">V0U79_00165</name>
</gene>